<evidence type="ECO:0000313" key="1">
    <source>
        <dbReference type="EMBL" id="AXC34314.1"/>
    </source>
</evidence>
<reference evidence="1 2" key="1">
    <citation type="journal article" date="2018" name="Arch. Virol.">
        <title>Complete genome sequence of C130_2, a novel myovirus infecting pathogenic Escherichia coli and Shigella strains.</title>
        <authorList>
            <person name="Svab D."/>
            <person name="Falgenhauer L."/>
            <person name="Rohde M."/>
            <person name="Chakraborty T."/>
            <person name="Toth I."/>
        </authorList>
    </citation>
    <scope>NUCLEOTIDE SEQUENCE [LARGE SCALE GENOMIC DNA]</scope>
</reference>
<accession>A0A384ZRN5</accession>
<keyword evidence="2" id="KW-1185">Reference proteome</keyword>
<gene>
    <name evidence="1" type="ORF">1302_0004</name>
</gene>
<evidence type="ECO:0000313" key="2">
    <source>
        <dbReference type="Proteomes" id="UP000266204"/>
    </source>
</evidence>
<protein>
    <submittedName>
        <fullName evidence="1">Uncharacterized protein</fullName>
    </submittedName>
</protein>
<dbReference type="EMBL" id="MH363708">
    <property type="protein sequence ID" value="AXC34314.1"/>
    <property type="molecule type" value="Genomic_DNA"/>
</dbReference>
<name>A0A384ZRN5_9CAUD</name>
<dbReference type="Proteomes" id="UP000266204">
    <property type="component" value="Segment"/>
</dbReference>
<sequence>MEKIVYVLMKRRKFSQVSRNTAVFDANGCALIDKMILSHATPKGWKMKPVWSCRGEPTFYAADSYMVFDTIKDAAEHLRKELGGAYAALTLQAKLIAELCDQCDEIYMSAKEPD</sequence>
<organism evidence="1 2">
    <name type="scientific">Escherichia phage C130_2</name>
    <dbReference type="NCBI Taxonomy" id="2234093"/>
    <lineage>
        <taxon>Viruses</taxon>
        <taxon>Duplodnaviria</taxon>
        <taxon>Heunggongvirae</taxon>
        <taxon>Uroviricota</taxon>
        <taxon>Caudoviricetes</taxon>
        <taxon>Hungariovirus</taxon>
        <taxon>Hungariovirus C1302</taxon>
    </lineage>
</organism>
<proteinExistence type="predicted"/>